<reference evidence="2" key="2">
    <citation type="submission" date="2015-01" db="EMBL/GenBank/DDBJ databases">
        <title>Evolutionary Origins and Diversification of the Mycorrhizal Mutualists.</title>
        <authorList>
            <consortium name="DOE Joint Genome Institute"/>
            <consortium name="Mycorrhizal Genomics Consortium"/>
            <person name="Kohler A."/>
            <person name="Kuo A."/>
            <person name="Nagy L.G."/>
            <person name="Floudas D."/>
            <person name="Copeland A."/>
            <person name="Barry K.W."/>
            <person name="Cichocki N."/>
            <person name="Veneault-Fourrey C."/>
            <person name="LaButti K."/>
            <person name="Lindquist E.A."/>
            <person name="Lipzen A."/>
            <person name="Lundell T."/>
            <person name="Morin E."/>
            <person name="Murat C."/>
            <person name="Riley R."/>
            <person name="Ohm R."/>
            <person name="Sun H."/>
            <person name="Tunlid A."/>
            <person name="Henrissat B."/>
            <person name="Grigoriev I.V."/>
            <person name="Hibbett D.S."/>
            <person name="Martin F."/>
        </authorList>
    </citation>
    <scope>NUCLEOTIDE SEQUENCE [LARGE SCALE GENOMIC DNA]</scope>
    <source>
        <strain evidence="2">Foug A</strain>
    </source>
</reference>
<reference evidence="1 2" key="1">
    <citation type="submission" date="2014-04" db="EMBL/GenBank/DDBJ databases">
        <authorList>
            <consortium name="DOE Joint Genome Institute"/>
            <person name="Kuo A."/>
            <person name="Kohler A."/>
            <person name="Nagy L.G."/>
            <person name="Floudas D."/>
            <person name="Copeland A."/>
            <person name="Barry K.W."/>
            <person name="Cichocki N."/>
            <person name="Veneault-Fourrey C."/>
            <person name="LaButti K."/>
            <person name="Lindquist E.A."/>
            <person name="Lipzen A."/>
            <person name="Lundell T."/>
            <person name="Morin E."/>
            <person name="Murat C."/>
            <person name="Sun H."/>
            <person name="Tunlid A."/>
            <person name="Henrissat B."/>
            <person name="Grigoriev I.V."/>
            <person name="Hibbett D.S."/>
            <person name="Martin F."/>
            <person name="Nordberg H.P."/>
            <person name="Cantor M.N."/>
            <person name="Hua S.X."/>
        </authorList>
    </citation>
    <scope>NUCLEOTIDE SEQUENCE [LARGE SCALE GENOMIC DNA]</scope>
    <source>
        <strain evidence="1 2">Foug A</strain>
    </source>
</reference>
<dbReference type="InParanoid" id="A0A0C3DFD3"/>
<accession>A0A0C3DFD3</accession>
<dbReference type="AlphaFoldDB" id="A0A0C3DFD3"/>
<gene>
    <name evidence="1" type="ORF">SCLCIDRAFT_1021989</name>
</gene>
<organism evidence="1 2">
    <name type="scientific">Scleroderma citrinum Foug A</name>
    <dbReference type="NCBI Taxonomy" id="1036808"/>
    <lineage>
        <taxon>Eukaryota</taxon>
        <taxon>Fungi</taxon>
        <taxon>Dikarya</taxon>
        <taxon>Basidiomycota</taxon>
        <taxon>Agaricomycotina</taxon>
        <taxon>Agaricomycetes</taxon>
        <taxon>Agaricomycetidae</taxon>
        <taxon>Boletales</taxon>
        <taxon>Sclerodermatineae</taxon>
        <taxon>Sclerodermataceae</taxon>
        <taxon>Scleroderma</taxon>
    </lineage>
</organism>
<dbReference type="EMBL" id="KN822074">
    <property type="protein sequence ID" value="KIM59425.1"/>
    <property type="molecule type" value="Genomic_DNA"/>
</dbReference>
<evidence type="ECO:0000313" key="2">
    <source>
        <dbReference type="Proteomes" id="UP000053989"/>
    </source>
</evidence>
<protein>
    <submittedName>
        <fullName evidence="1">Uncharacterized protein</fullName>
    </submittedName>
</protein>
<dbReference type="Proteomes" id="UP000053989">
    <property type="component" value="Unassembled WGS sequence"/>
</dbReference>
<sequence length="160" mass="18233">MYCCNFTHSVYSPCRWNCFEERGISRHGVAISRSTINFVVQKAPSKQPRSTHFLLPHVTTLLMYDDRRDNEAKKVAVASSVKPGQWAPESACVFVCENHFSEAGGERPRVTRDGDRISYVQLRVDCNVLTHSQLWKSRLYWSLCGYAICPVSLQSGCNKR</sequence>
<name>A0A0C3DFD3_9AGAM</name>
<proteinExistence type="predicted"/>
<keyword evidence="2" id="KW-1185">Reference proteome</keyword>
<evidence type="ECO:0000313" key="1">
    <source>
        <dbReference type="EMBL" id="KIM59425.1"/>
    </source>
</evidence>
<dbReference type="HOGENOM" id="CLU_1836318_0_0_1"/>